<keyword evidence="4" id="KW-0547">Nucleotide-binding</keyword>
<evidence type="ECO:0000256" key="2">
    <source>
        <dbReference type="ARBA" id="ARBA00013165"/>
    </source>
</evidence>
<dbReference type="EMBL" id="HBII01035967">
    <property type="protein sequence ID" value="CAE0356239.1"/>
    <property type="molecule type" value="Transcribed_RNA"/>
</dbReference>
<comment type="similarity">
    <text evidence="1">Belongs to the class-I aminoacyl-tRNA synthetase family.</text>
</comment>
<keyword evidence="6" id="KW-0648">Protein biosynthesis</keyword>
<dbReference type="EC" id="6.1.1.5" evidence="2"/>
<comment type="catalytic activity">
    <reaction evidence="9">
        <text>tRNA(Ile) + L-isoleucine + ATP = L-isoleucyl-tRNA(Ile) + AMP + diphosphate</text>
        <dbReference type="Rhea" id="RHEA:11060"/>
        <dbReference type="Rhea" id="RHEA-COMP:9666"/>
        <dbReference type="Rhea" id="RHEA-COMP:9695"/>
        <dbReference type="ChEBI" id="CHEBI:30616"/>
        <dbReference type="ChEBI" id="CHEBI:33019"/>
        <dbReference type="ChEBI" id="CHEBI:58045"/>
        <dbReference type="ChEBI" id="CHEBI:78442"/>
        <dbReference type="ChEBI" id="CHEBI:78528"/>
        <dbReference type="ChEBI" id="CHEBI:456215"/>
        <dbReference type="EC" id="6.1.1.5"/>
    </reaction>
</comment>
<evidence type="ECO:0000256" key="3">
    <source>
        <dbReference type="ARBA" id="ARBA00022598"/>
    </source>
</evidence>
<evidence type="ECO:0000259" key="10">
    <source>
        <dbReference type="Pfam" id="PF00133"/>
    </source>
</evidence>
<evidence type="ECO:0000256" key="5">
    <source>
        <dbReference type="ARBA" id="ARBA00022840"/>
    </source>
</evidence>
<dbReference type="PANTHER" id="PTHR42780">
    <property type="entry name" value="SOLEUCYL-TRNA SYNTHETASE"/>
    <property type="match status" value="1"/>
</dbReference>
<dbReference type="PANTHER" id="PTHR42780:SF1">
    <property type="entry name" value="ISOLEUCINE--TRNA LIGASE, CYTOPLASMIC"/>
    <property type="match status" value="1"/>
</dbReference>
<evidence type="ECO:0000256" key="7">
    <source>
        <dbReference type="ARBA" id="ARBA00023146"/>
    </source>
</evidence>
<dbReference type="Gene3D" id="1.10.730.10">
    <property type="entry name" value="Isoleucyl-tRNA Synthetase, Domain 1"/>
    <property type="match status" value="1"/>
</dbReference>
<feature type="domain" description="Aminoacyl-tRNA synthetase class Ia" evidence="10">
    <location>
        <begin position="1"/>
        <end position="107"/>
    </location>
</feature>
<evidence type="ECO:0000256" key="8">
    <source>
        <dbReference type="ARBA" id="ARBA00032665"/>
    </source>
</evidence>
<sequence length="610" mass="70648">MPFSQVHYPFEVSEEEFEKIFPGDFIAEGIDQTRGWFYTLNVIATAVKNCNPYKNLIVNGIVLAEDGNKMSKRLKNYPDPVYMVNNYSADAVKLYLLNSPIVRGESLKFSEVGVKNVVKDVFLPWFNAYRFLIENITRWEEKTNTNFVFDEKLRHQATNLLDKWIIAENQALLKFFRLELDNYRLYTIINQLLSFLIDLNKWYIKLNRIRMKGGKGLDEAKMSLNTLFDVLFSTTLMMSCITPFISEFLYLNLKNAFEDGHELKKDSIHFLRIPEADETLIDDAIVHKVSHMKKVVEMTRSVRDQLNIPIKKPIKQALLVNSNPDFKESIEIFGNYIKEEINAWNLEVDTDEDKYVTYSCNYDGKKLGQRLKKQFSKGLIEKINSLTSDQIKQYMTENKLDVDGVEIIEGDLIPTKCLKDVYKTHDTFAGITSGAYCVLLDKNTNEEIEMSYNAREYLGRIQKLRKEAGLKLDADVEIFYHAETEFLKKSIEHHLDEIKSTVMKPMISGEHKPAIYPEIASAEFTLGKEKGKIWICKPSIAFHKQKLLEKYPDEKFRDGIEKFLESLGVDFVKSQTDSNNGVIKSKLNGQEFELTLGSEFYLDGFKSFTF</sequence>
<evidence type="ECO:0000313" key="12">
    <source>
        <dbReference type="EMBL" id="CAE0356239.1"/>
    </source>
</evidence>
<dbReference type="SUPFAM" id="SSF52374">
    <property type="entry name" value="Nucleotidylyl transferase"/>
    <property type="match status" value="1"/>
</dbReference>
<keyword evidence="5" id="KW-0067">ATP-binding</keyword>
<protein>
    <recommendedName>
        <fullName evidence="2">isoleucine--tRNA ligase</fullName>
        <ecNumber evidence="2">6.1.1.5</ecNumber>
    </recommendedName>
    <alternativeName>
        <fullName evidence="8">Isoleucyl-tRNA synthetase</fullName>
    </alternativeName>
</protein>
<dbReference type="InterPro" id="IPR013155">
    <property type="entry name" value="M/V/L/I-tRNA-synth_anticd-bd"/>
</dbReference>
<evidence type="ECO:0000256" key="4">
    <source>
        <dbReference type="ARBA" id="ARBA00022741"/>
    </source>
</evidence>
<dbReference type="InterPro" id="IPR014729">
    <property type="entry name" value="Rossmann-like_a/b/a_fold"/>
</dbReference>
<keyword evidence="3" id="KW-0436">Ligase</keyword>
<evidence type="ECO:0000256" key="6">
    <source>
        <dbReference type="ARBA" id="ARBA00022917"/>
    </source>
</evidence>
<evidence type="ECO:0000256" key="1">
    <source>
        <dbReference type="ARBA" id="ARBA00005594"/>
    </source>
</evidence>
<proteinExistence type="inferred from homology"/>
<dbReference type="InterPro" id="IPR033709">
    <property type="entry name" value="Anticodon_Ile_ABEc"/>
</dbReference>
<evidence type="ECO:0000256" key="9">
    <source>
        <dbReference type="ARBA" id="ARBA00048359"/>
    </source>
</evidence>
<feature type="domain" description="Methionyl/Valyl/Leucyl/Isoleucyl-tRNA synthetase anticodon-binding" evidence="11">
    <location>
        <begin position="162"/>
        <end position="315"/>
    </location>
</feature>
<dbReference type="GO" id="GO:0005524">
    <property type="term" value="F:ATP binding"/>
    <property type="evidence" value="ECO:0007669"/>
    <property type="project" value="UniProtKB-KW"/>
</dbReference>
<dbReference type="AlphaFoldDB" id="A0A7S3JIZ5"/>
<name>A0A7S3JIZ5_9SPIT</name>
<dbReference type="GO" id="GO:0004822">
    <property type="term" value="F:isoleucine-tRNA ligase activity"/>
    <property type="evidence" value="ECO:0007669"/>
    <property type="project" value="UniProtKB-EC"/>
</dbReference>
<evidence type="ECO:0000259" key="11">
    <source>
        <dbReference type="Pfam" id="PF08264"/>
    </source>
</evidence>
<dbReference type="Pfam" id="PF19302">
    <property type="entry name" value="DUF5915"/>
    <property type="match status" value="1"/>
</dbReference>
<dbReference type="Gene3D" id="3.40.50.620">
    <property type="entry name" value="HUPs"/>
    <property type="match status" value="1"/>
</dbReference>
<dbReference type="GO" id="GO:0006428">
    <property type="term" value="P:isoleucyl-tRNA aminoacylation"/>
    <property type="evidence" value="ECO:0007669"/>
    <property type="project" value="TreeGrafter"/>
</dbReference>
<dbReference type="SUPFAM" id="SSF47323">
    <property type="entry name" value="Anticodon-binding domain of a subclass of class I aminoacyl-tRNA synthetases"/>
    <property type="match status" value="1"/>
</dbReference>
<dbReference type="FunFam" id="1.10.730.10:FF:000004">
    <property type="entry name" value="Isoleucyl-tRNA synthetase, cytoplasmic"/>
    <property type="match status" value="1"/>
</dbReference>
<reference evidence="12" key="1">
    <citation type="submission" date="2021-01" db="EMBL/GenBank/DDBJ databases">
        <authorList>
            <person name="Corre E."/>
            <person name="Pelletier E."/>
            <person name="Niang G."/>
            <person name="Scheremetjew M."/>
            <person name="Finn R."/>
            <person name="Kale V."/>
            <person name="Holt S."/>
            <person name="Cochrane G."/>
            <person name="Meng A."/>
            <person name="Brown T."/>
            <person name="Cohen L."/>
        </authorList>
    </citation>
    <scope>NUCLEOTIDE SEQUENCE</scope>
    <source>
        <strain evidence="12">FSP1.4</strain>
    </source>
</reference>
<dbReference type="InterPro" id="IPR002300">
    <property type="entry name" value="aa-tRNA-synth_Ia"/>
</dbReference>
<accession>A0A7S3JIZ5</accession>
<organism evidence="12">
    <name type="scientific">Euplotes harpa</name>
    <dbReference type="NCBI Taxonomy" id="151035"/>
    <lineage>
        <taxon>Eukaryota</taxon>
        <taxon>Sar</taxon>
        <taxon>Alveolata</taxon>
        <taxon>Ciliophora</taxon>
        <taxon>Intramacronucleata</taxon>
        <taxon>Spirotrichea</taxon>
        <taxon>Hypotrichia</taxon>
        <taxon>Euplotida</taxon>
        <taxon>Euplotidae</taxon>
        <taxon>Euplotes</taxon>
    </lineage>
</organism>
<dbReference type="GO" id="GO:0000049">
    <property type="term" value="F:tRNA binding"/>
    <property type="evidence" value="ECO:0007669"/>
    <property type="project" value="InterPro"/>
</dbReference>
<dbReference type="Pfam" id="PF00133">
    <property type="entry name" value="tRNA-synt_1"/>
    <property type="match status" value="1"/>
</dbReference>
<dbReference type="InterPro" id="IPR023586">
    <property type="entry name" value="Ile-tRNA-ligase_type2"/>
</dbReference>
<gene>
    <name evidence="12" type="ORF">EHAR0213_LOCUS15156</name>
</gene>
<dbReference type="CDD" id="cd07961">
    <property type="entry name" value="Anticodon_Ia_Ile_ABEc"/>
    <property type="match status" value="1"/>
</dbReference>
<dbReference type="Pfam" id="PF08264">
    <property type="entry name" value="Anticodon_1"/>
    <property type="match status" value="1"/>
</dbReference>
<keyword evidence="7" id="KW-0030">Aminoacyl-tRNA synthetase</keyword>
<dbReference type="InterPro" id="IPR009080">
    <property type="entry name" value="tRNAsynth_Ia_anticodon-bd"/>
</dbReference>